<reference evidence="3 6" key="2">
    <citation type="submission" date="2016-11" db="EMBL/GenBank/DDBJ databases">
        <title>Genomic analysis of Caldithrix abyssi and proposal of a novel bacterial phylum Caldithrichaeota.</title>
        <authorList>
            <person name="Kublanov I."/>
            <person name="Sigalova O."/>
            <person name="Gavrilov S."/>
            <person name="Lebedinsky A."/>
            <person name="Ivanova N."/>
            <person name="Daum C."/>
            <person name="Reddy T."/>
            <person name="Klenk H.P."/>
            <person name="Goker M."/>
            <person name="Reva O."/>
            <person name="Miroshnichenko M."/>
            <person name="Kyprides N."/>
            <person name="Woyke T."/>
            <person name="Gelfand M."/>
        </authorList>
    </citation>
    <scope>NUCLEOTIDE SEQUENCE [LARGE SCALE GENOMIC DNA]</scope>
    <source>
        <strain evidence="3 6">LF13</strain>
    </source>
</reference>
<dbReference type="EMBL" id="CM001402">
    <property type="protein sequence ID" value="EHO41801.1"/>
    <property type="molecule type" value="Genomic_DNA"/>
</dbReference>
<accession>H1XW29</accession>
<evidence type="ECO:0000256" key="1">
    <source>
        <dbReference type="SAM" id="Coils"/>
    </source>
</evidence>
<sequence length="614" mass="70676" precursor="true">MIRWKGVILLAALVVLFLALSMIFTDRWLEAKLEASGSALVGARVEIDDLDFSFFGSHLKFNGLRVTNPRNTMRNLFETGACELNFEFWPLLSKKIIVENFQISDFKTNTPRQTDGALPEKPIGKKKADNIISKSLKRVAQNMEQNAGLSLSDARAKINVDSLIRLLQFESPRKIDSLQKALNQSFEKWNKKLKNARYEQDFKELEAQIKKLDIKNIKTLKSLQKTLSTLNSVKKKTALLSDSIRATETALQKELQSLQTSVAQVERWIEQDYRRALSRARIPEITRRNIGQLLFGKTLIHRLENYLSYVQTGRRYLTRLKSDAPKKENPPRFKGQDIYFYSPHGRPDFWIRQIRLSGQTHDDLQLAGQILDIVSDQRFIHRPTVIKISGQSAGDRSFVLNGKLNYLKDVPHETFDLLYQGFSLDNTQISDSPYFPFTVKKGRGTLKAQLTLSGDTVKTEIRFLATGLELTPTANQKLNYAQQLTLDVFRSLKTLTIKAKISGQAGRWKIQLNSNADEALARRLKEKLSAEAEKAKARLEAEIKKKTDPSKQRFLTFVARHQKELEKQLQKYESELRKVEAELKKREHEIKQRIEKEKKKTGKNVQEKLKKLFK</sequence>
<feature type="region of interest" description="Disordered" evidence="2">
    <location>
        <begin position="593"/>
        <end position="614"/>
    </location>
</feature>
<dbReference type="InterPro" id="IPR052894">
    <property type="entry name" value="AsmA-related"/>
</dbReference>
<reference evidence="4 5" key="1">
    <citation type="submission" date="2011-09" db="EMBL/GenBank/DDBJ databases">
        <title>The permanent draft genome of Caldithrix abyssi DSM 13497.</title>
        <authorList>
            <consortium name="US DOE Joint Genome Institute (JGI-PGF)"/>
            <person name="Lucas S."/>
            <person name="Han J."/>
            <person name="Lapidus A."/>
            <person name="Bruce D."/>
            <person name="Goodwin L."/>
            <person name="Pitluck S."/>
            <person name="Peters L."/>
            <person name="Kyrpides N."/>
            <person name="Mavromatis K."/>
            <person name="Ivanova N."/>
            <person name="Mikhailova N."/>
            <person name="Chertkov O."/>
            <person name="Detter J.C."/>
            <person name="Tapia R."/>
            <person name="Han C."/>
            <person name="Land M."/>
            <person name="Hauser L."/>
            <person name="Markowitz V."/>
            <person name="Cheng J.-F."/>
            <person name="Hugenholtz P."/>
            <person name="Woyke T."/>
            <person name="Wu D."/>
            <person name="Spring S."/>
            <person name="Brambilla E."/>
            <person name="Klenk H.-P."/>
            <person name="Eisen J.A."/>
        </authorList>
    </citation>
    <scope>NUCLEOTIDE SEQUENCE [LARGE SCALE GENOMIC DNA]</scope>
    <source>
        <strain evidence="4 5">DSM 13497</strain>
    </source>
</reference>
<dbReference type="PANTHER" id="PTHR30441:SF8">
    <property type="entry name" value="DUF748 DOMAIN-CONTAINING PROTEIN"/>
    <property type="match status" value="1"/>
</dbReference>
<dbReference type="OrthoDB" id="1522098at2"/>
<evidence type="ECO:0000313" key="4">
    <source>
        <dbReference type="EMBL" id="EHO41801.1"/>
    </source>
</evidence>
<dbReference type="KEGG" id="caby:Cabys_968"/>
<feature type="coiled-coil region" evidence="1">
    <location>
        <begin position="188"/>
        <end position="215"/>
    </location>
</feature>
<dbReference type="PANTHER" id="PTHR30441">
    <property type="entry name" value="DUF748 DOMAIN-CONTAINING PROTEIN"/>
    <property type="match status" value="1"/>
</dbReference>
<keyword evidence="1" id="KW-0175">Coiled coil</keyword>
<proteinExistence type="predicted"/>
<dbReference type="AlphaFoldDB" id="H1XW29"/>
<feature type="compositionally biased region" description="Basic and acidic residues" evidence="2">
    <location>
        <begin position="605"/>
        <end position="614"/>
    </location>
</feature>
<dbReference type="RefSeq" id="WP_006928977.1">
    <property type="nucleotide sequence ID" value="NZ_CM001402.1"/>
</dbReference>
<evidence type="ECO:0000313" key="6">
    <source>
        <dbReference type="Proteomes" id="UP000183868"/>
    </source>
</evidence>
<evidence type="ECO:0000313" key="5">
    <source>
        <dbReference type="Proteomes" id="UP000004671"/>
    </source>
</evidence>
<dbReference type="GO" id="GO:0090313">
    <property type="term" value="P:regulation of protein targeting to membrane"/>
    <property type="evidence" value="ECO:0007669"/>
    <property type="project" value="TreeGrafter"/>
</dbReference>
<evidence type="ECO:0000256" key="2">
    <source>
        <dbReference type="SAM" id="MobiDB-lite"/>
    </source>
</evidence>
<protein>
    <submittedName>
        <fullName evidence="3">TIGR03545 family protein</fullName>
    </submittedName>
</protein>
<dbReference type="CDD" id="cd22249">
    <property type="entry name" value="UDM1_RNF168_RNF169-like"/>
    <property type="match status" value="1"/>
</dbReference>
<dbReference type="Proteomes" id="UP000183868">
    <property type="component" value="Chromosome"/>
</dbReference>
<name>H1XW29_CALAY</name>
<dbReference type="Proteomes" id="UP000004671">
    <property type="component" value="Chromosome"/>
</dbReference>
<dbReference type="EMBL" id="CP018099">
    <property type="protein sequence ID" value="APF17719.1"/>
    <property type="molecule type" value="Genomic_DNA"/>
</dbReference>
<keyword evidence="5" id="KW-1185">Reference proteome</keyword>
<gene>
    <name evidence="3" type="ORF">Cabys_968</name>
    <name evidence="4" type="ORF">Calab_2191</name>
</gene>
<organism evidence="4 5">
    <name type="scientific">Caldithrix abyssi DSM 13497</name>
    <dbReference type="NCBI Taxonomy" id="880073"/>
    <lineage>
        <taxon>Bacteria</taxon>
        <taxon>Pseudomonadati</taxon>
        <taxon>Calditrichota</taxon>
        <taxon>Calditrichia</taxon>
        <taxon>Calditrichales</taxon>
        <taxon>Calditrichaceae</taxon>
        <taxon>Caldithrix</taxon>
    </lineage>
</organism>
<dbReference type="eggNOG" id="COG2982">
    <property type="taxonomic scope" value="Bacteria"/>
</dbReference>
<dbReference type="STRING" id="880073.Cabys_968"/>
<dbReference type="InterPro" id="IPR019934">
    <property type="entry name" value="CHP03545"/>
</dbReference>
<dbReference type="HOGENOM" id="CLU_499448_0_0_0"/>
<dbReference type="GO" id="GO:0005886">
    <property type="term" value="C:plasma membrane"/>
    <property type="evidence" value="ECO:0007669"/>
    <property type="project" value="TreeGrafter"/>
</dbReference>
<dbReference type="PaxDb" id="880073-Calab_2191"/>
<dbReference type="InParanoid" id="H1XW29"/>
<evidence type="ECO:0000313" key="3">
    <source>
        <dbReference type="EMBL" id="APF17719.1"/>
    </source>
</evidence>
<dbReference type="NCBIfam" id="TIGR03545">
    <property type="entry name" value="TIGR03545 family protein"/>
    <property type="match status" value="1"/>
</dbReference>